<gene>
    <name evidence="5" type="primary">LOC108737503</name>
</gene>
<keyword evidence="4" id="KW-1185">Reference proteome</keyword>
<feature type="transmembrane region" description="Helical" evidence="1">
    <location>
        <begin position="506"/>
        <end position="524"/>
    </location>
</feature>
<feature type="transmembrane region" description="Helical" evidence="1">
    <location>
        <begin position="401"/>
        <end position="421"/>
    </location>
</feature>
<feature type="transmembrane region" description="Helical" evidence="1">
    <location>
        <begin position="641"/>
        <end position="661"/>
    </location>
</feature>
<dbReference type="InterPro" id="IPR006621">
    <property type="entry name" value="Nose-resist-to-fluoxetine_N"/>
</dbReference>
<evidence type="ECO:0000313" key="4">
    <source>
        <dbReference type="Proteomes" id="UP000192223"/>
    </source>
</evidence>
<feature type="transmembrane region" description="Helical" evidence="1">
    <location>
        <begin position="531"/>
        <end position="548"/>
    </location>
</feature>
<feature type="domain" description="Nose resistant-to-fluoxetine protein N-terminal" evidence="3">
    <location>
        <begin position="135"/>
        <end position="273"/>
    </location>
</feature>
<dbReference type="PANTHER" id="PTHR11161:SF4">
    <property type="entry name" value="DROP DEAD"/>
    <property type="match status" value="1"/>
</dbReference>
<dbReference type="Pfam" id="PF20146">
    <property type="entry name" value="NRF"/>
    <property type="match status" value="1"/>
</dbReference>
<feature type="signal peptide" evidence="2">
    <location>
        <begin position="1"/>
        <end position="22"/>
    </location>
</feature>
<dbReference type="InterPro" id="IPR002656">
    <property type="entry name" value="Acyl_transf_3_dom"/>
</dbReference>
<dbReference type="Pfam" id="PF01757">
    <property type="entry name" value="Acyl_transf_3"/>
    <property type="match status" value="1"/>
</dbReference>
<accession>A0A1W4X0F9</accession>
<dbReference type="PANTHER" id="PTHR11161">
    <property type="entry name" value="O-ACYLTRANSFERASE"/>
    <property type="match status" value="1"/>
</dbReference>
<keyword evidence="1" id="KW-0812">Transmembrane</keyword>
<name>A0A1W4X0F9_AGRPL</name>
<dbReference type="SMART" id="SM00703">
    <property type="entry name" value="NRF"/>
    <property type="match status" value="1"/>
</dbReference>
<sequence length="764" mass="87378">MQSFFSCLLCLTTLFAFFITSGNLKVDFIEPSATNNLEENVILEVVDKTNLTVFEPVFVDVNLKNVCDSDFDAVSKSKVVTDETESGPTKARKCIRNIEKCIEEDVSYTVALAHMSKRLFTSIPPLDFTSVKGISNSCKYQNRLYLQALKRYELWALSMYDSSAKIPSGILSGNINQLGDFDECLNAVSEKWNIEGQYCLASLQVQEPTTRYLHAIYSLVHSYSPFKSKLRDPGHRVPRYSSISWALCVPKSCSASDVSLGLKNTVDEIFNNTGLTIQLDVDPSMCQSKPKEPLPFSTKLVGCLFLTVVALGIVGTIFDYLDIPGTSEWLLCFSFRKNVKTLFSTKRPSNDIEAIHGVRFLNALCLIMAHKALALFFVPYMNRTEMSEILGKPWSVFGRAASLYTDPFIMMSGTLTAYSFISKLKKSEKINIVNEYVSRIMRILPTLGALILFCTFLLPFLSNGPYWNQVVTHHSDICKQHWWRNLLFIHNYFGFENMCLTHTHHTGIDTQLFFLSPFLVLMIWKWPRRGSLGLIAIAIISTIMRFLATYTKNLSNYIHYGTSIQQLFRTADYMYIIPAHRLTVYVMGIFLGYMLHTCQGIKLNKFHLWIGHVVALLFFVISLAGPSFMGHFQYVYNPLDAAWYAAIVPIFWCLSFAWIIFTHQMGYKSLAGDVLSWRGFLFTTRISYTVYLTQFPVFFFNVGVTRHSDYYGFFLKNINIKETFWIILLSTILTLLIEMPFNNIRNIVFSKQRTKLSLETKKTE</sequence>
<dbReference type="RefSeq" id="XP_018325878.1">
    <property type="nucleotide sequence ID" value="XM_018470376.1"/>
</dbReference>
<keyword evidence="2" id="KW-0732">Signal</keyword>
<feature type="transmembrane region" description="Helical" evidence="1">
    <location>
        <begin position="442"/>
        <end position="461"/>
    </location>
</feature>
<evidence type="ECO:0000313" key="5">
    <source>
        <dbReference type="RefSeq" id="XP_018325878.1"/>
    </source>
</evidence>
<dbReference type="GeneID" id="108737503"/>
<dbReference type="OrthoDB" id="4794873at2759"/>
<dbReference type="InParanoid" id="A0A1W4X0F9"/>
<protein>
    <submittedName>
        <fullName evidence="5">Nose resistant to fluoxetine protein 6</fullName>
    </submittedName>
</protein>
<feature type="transmembrane region" description="Helical" evidence="1">
    <location>
        <begin position="682"/>
        <end position="704"/>
    </location>
</feature>
<keyword evidence="1" id="KW-1133">Transmembrane helix</keyword>
<feature type="transmembrane region" description="Helical" evidence="1">
    <location>
        <begin position="724"/>
        <end position="741"/>
    </location>
</feature>
<feature type="transmembrane region" description="Helical" evidence="1">
    <location>
        <begin position="296"/>
        <end position="321"/>
    </location>
</feature>
<feature type="transmembrane region" description="Helical" evidence="1">
    <location>
        <begin position="606"/>
        <end position="629"/>
    </location>
</feature>
<feature type="transmembrane region" description="Helical" evidence="1">
    <location>
        <begin position="573"/>
        <end position="594"/>
    </location>
</feature>
<dbReference type="AlphaFoldDB" id="A0A1W4X0F9"/>
<evidence type="ECO:0000259" key="3">
    <source>
        <dbReference type="SMART" id="SM00703"/>
    </source>
</evidence>
<evidence type="ECO:0000256" key="1">
    <source>
        <dbReference type="SAM" id="Phobius"/>
    </source>
</evidence>
<dbReference type="GO" id="GO:0016747">
    <property type="term" value="F:acyltransferase activity, transferring groups other than amino-acyl groups"/>
    <property type="evidence" value="ECO:0007669"/>
    <property type="project" value="InterPro"/>
</dbReference>
<reference evidence="5" key="1">
    <citation type="submission" date="2025-08" db="UniProtKB">
        <authorList>
            <consortium name="RefSeq"/>
        </authorList>
    </citation>
    <scope>IDENTIFICATION</scope>
    <source>
        <tissue evidence="5">Entire body</tissue>
    </source>
</reference>
<dbReference type="InterPro" id="IPR052728">
    <property type="entry name" value="O2_lipid_transport_reg"/>
</dbReference>
<dbReference type="Proteomes" id="UP000192223">
    <property type="component" value="Unplaced"/>
</dbReference>
<dbReference type="KEGG" id="apln:108737503"/>
<proteinExistence type="predicted"/>
<feature type="transmembrane region" description="Helical" evidence="1">
    <location>
        <begin position="360"/>
        <end position="381"/>
    </location>
</feature>
<keyword evidence="1" id="KW-0472">Membrane</keyword>
<organism evidence="4 5">
    <name type="scientific">Agrilus planipennis</name>
    <name type="common">Emerald ash borer</name>
    <name type="synonym">Agrilus marcopoli</name>
    <dbReference type="NCBI Taxonomy" id="224129"/>
    <lineage>
        <taxon>Eukaryota</taxon>
        <taxon>Metazoa</taxon>
        <taxon>Ecdysozoa</taxon>
        <taxon>Arthropoda</taxon>
        <taxon>Hexapoda</taxon>
        <taxon>Insecta</taxon>
        <taxon>Pterygota</taxon>
        <taxon>Neoptera</taxon>
        <taxon>Endopterygota</taxon>
        <taxon>Coleoptera</taxon>
        <taxon>Polyphaga</taxon>
        <taxon>Elateriformia</taxon>
        <taxon>Buprestoidea</taxon>
        <taxon>Buprestidae</taxon>
        <taxon>Agrilinae</taxon>
        <taxon>Agrilus</taxon>
    </lineage>
</organism>
<feature type="chain" id="PRO_5010728131" evidence="2">
    <location>
        <begin position="23"/>
        <end position="764"/>
    </location>
</feature>
<evidence type="ECO:0000256" key="2">
    <source>
        <dbReference type="SAM" id="SignalP"/>
    </source>
</evidence>